<gene>
    <name evidence="6" type="ORF">CJ203_05570</name>
</gene>
<evidence type="ECO:0000259" key="5">
    <source>
        <dbReference type="Pfam" id="PF26580"/>
    </source>
</evidence>
<evidence type="ECO:0000313" key="6">
    <source>
        <dbReference type="EMBL" id="PMC64546.1"/>
    </source>
</evidence>
<evidence type="ECO:0000256" key="2">
    <source>
        <dbReference type="ARBA" id="ARBA00093774"/>
    </source>
</evidence>
<name>A0A2N6T5E6_9CORY</name>
<dbReference type="AlphaFoldDB" id="A0A2N6T5E6"/>
<feature type="compositionally biased region" description="Pro residues" evidence="3">
    <location>
        <begin position="187"/>
        <end position="196"/>
    </location>
</feature>
<dbReference type="EMBL" id="PNHG01000006">
    <property type="protein sequence ID" value="PMC64546.1"/>
    <property type="molecule type" value="Genomic_DNA"/>
</dbReference>
<feature type="compositionally biased region" description="Low complexity" evidence="3">
    <location>
        <begin position="33"/>
        <end position="49"/>
    </location>
</feature>
<feature type="region of interest" description="Disordered" evidence="3">
    <location>
        <begin position="168"/>
        <end position="196"/>
    </location>
</feature>
<evidence type="ECO:0000256" key="3">
    <source>
        <dbReference type="SAM" id="MobiDB-lite"/>
    </source>
</evidence>
<proteinExistence type="inferred from homology"/>
<evidence type="ECO:0000256" key="1">
    <source>
        <dbReference type="ARBA" id="ARBA00022729"/>
    </source>
</evidence>
<protein>
    <recommendedName>
        <fullName evidence="5">Low molecular weight antigen MTB12-like C-terminal domain-containing protein</fullName>
    </recommendedName>
</protein>
<keyword evidence="1 4" id="KW-0732">Signal</keyword>
<evidence type="ECO:0000256" key="4">
    <source>
        <dbReference type="SAM" id="SignalP"/>
    </source>
</evidence>
<feature type="region of interest" description="Disordered" evidence="3">
    <location>
        <begin position="30"/>
        <end position="49"/>
    </location>
</feature>
<dbReference type="Pfam" id="PF26580">
    <property type="entry name" value="Mtb12_C"/>
    <property type="match status" value="1"/>
</dbReference>
<dbReference type="InterPro" id="IPR058644">
    <property type="entry name" value="Mtb12-like_C"/>
</dbReference>
<dbReference type="Proteomes" id="UP000235836">
    <property type="component" value="Unassembled WGS sequence"/>
</dbReference>
<organism evidence="6 7">
    <name type="scientific">Corynebacterium tuscaniense</name>
    <dbReference type="NCBI Taxonomy" id="302449"/>
    <lineage>
        <taxon>Bacteria</taxon>
        <taxon>Bacillati</taxon>
        <taxon>Actinomycetota</taxon>
        <taxon>Actinomycetes</taxon>
        <taxon>Mycobacteriales</taxon>
        <taxon>Corynebacteriaceae</taxon>
        <taxon>Corynebacterium</taxon>
    </lineage>
</organism>
<sequence>MKTSKFVAIVTAFGAAVTLAACSNEDSGKEEATATTASSGAEQAPAAETPTAAELNEILARATDPNLPMEERTRTVQGGENAVEIFDVMTQAKHESGADFQVVEPILPGYTPTEVLAAVNFTQPDQGPTTAENVSFVYEDGTWKLSQSWACTLIHNTVAPDQVPAMCGAQAPEQAPEEVQIEDQAPAPAPEQAPAL</sequence>
<feature type="domain" description="Low molecular weight antigen MTB12-like C-terminal" evidence="5">
    <location>
        <begin position="49"/>
        <end position="159"/>
    </location>
</feature>
<comment type="similarity">
    <text evidence="2">Belongs to the MTB12 family.</text>
</comment>
<reference evidence="6 7" key="1">
    <citation type="submission" date="2017-09" db="EMBL/GenBank/DDBJ databases">
        <title>Bacterial strain isolated from the female urinary microbiota.</title>
        <authorList>
            <person name="Thomas-White K."/>
            <person name="Kumar N."/>
            <person name="Forster S."/>
            <person name="Putonti C."/>
            <person name="Lawley T."/>
            <person name="Wolfe A.J."/>
        </authorList>
    </citation>
    <scope>NUCLEOTIDE SEQUENCE [LARGE SCALE GENOMIC DNA]</scope>
    <source>
        <strain evidence="6 7">UMB0792</strain>
    </source>
</reference>
<feature type="chain" id="PRO_5038558893" description="Low molecular weight antigen MTB12-like C-terminal domain-containing protein" evidence="4">
    <location>
        <begin position="21"/>
        <end position="196"/>
    </location>
</feature>
<dbReference type="PROSITE" id="PS51257">
    <property type="entry name" value="PROKAR_LIPOPROTEIN"/>
    <property type="match status" value="1"/>
</dbReference>
<keyword evidence="7" id="KW-1185">Reference proteome</keyword>
<dbReference type="RefSeq" id="WP_102723927.1">
    <property type="nucleotide sequence ID" value="NZ_PNHG01000006.1"/>
</dbReference>
<accession>A0A2N6T5E6</accession>
<feature type="signal peptide" evidence="4">
    <location>
        <begin position="1"/>
        <end position="20"/>
    </location>
</feature>
<evidence type="ECO:0000313" key="7">
    <source>
        <dbReference type="Proteomes" id="UP000235836"/>
    </source>
</evidence>
<comment type="caution">
    <text evidence="6">The sequence shown here is derived from an EMBL/GenBank/DDBJ whole genome shotgun (WGS) entry which is preliminary data.</text>
</comment>